<dbReference type="Pfam" id="PF07693">
    <property type="entry name" value="KAP_NTPase"/>
    <property type="match status" value="1"/>
</dbReference>
<sequence>MLAIDPLKHAKFYEEYGLYLRDHKLNPKQQTHTLSRNKQLPVTVRTISDASLVHDMLKRHASRHNGTLINPKMYAEMITLGNIKVVIDGTVKKTQLDTLKMSGLTVVKSRRNKSKAPILSDINETVNDAAATVAVNTLKEMSNLIEKFQNPGGLRLIIFDDEYYNSMVPDYINQMLPYCDAHLVPSWDGIVDFEDNYLRMYFKRPFTLTDYNLTAPIKYNLTSYLRSIFNCTSYPDAFIKKKFGYNDFQFIRYDGLLVEMSGAYGMVQLSVNLGRRDLGLKVGDLFITQYTKLLSYSTVLNISPSGLSNGSKVLKITPHKMMTSRGDANAVIEKFLANAQSTQMRKVILVVYAEKGSGKTLFLSRCAELLSEKLGAPVGHVSSDAYGRWFHANRDVDAPSFDYNDVLKLDNDDYLSYYELEAENILVKAGIDEIVKYDLLSTRKKLQLIAEMSDVLRRQLDNSDTHSARNFYNKLATHINTPRVLILEGHINAQDAVIGRTDSTIILQTINDTSIVMRERVRGGHTQLFLRDTYYTLLPYLHTSVYPFELLRSITRWKWD</sequence>
<accession>Q30C74</accession>
<name>Q30C74_9REOV</name>
<dbReference type="InterPro" id="IPR011646">
    <property type="entry name" value="KAP_P-loop"/>
</dbReference>
<organism evidence="2">
    <name type="scientific">Operophtera brumata cypovirus 18</name>
    <dbReference type="NCBI Taxonomy" id="352244"/>
    <lineage>
        <taxon>Viruses</taxon>
        <taxon>Riboviria</taxon>
        <taxon>Orthornavirae</taxon>
        <taxon>Duplornaviricota</taxon>
        <taxon>Resentoviricetes</taxon>
        <taxon>Reovirales</taxon>
        <taxon>Spinareoviridae</taxon>
        <taxon>Cypovirus</taxon>
    </lineage>
</organism>
<dbReference type="InterPro" id="IPR027417">
    <property type="entry name" value="P-loop_NTPase"/>
</dbReference>
<dbReference type="EMBL" id="DQ192246">
    <property type="protein sequence ID" value="ABB17216.1"/>
    <property type="molecule type" value="Genomic_RNA"/>
</dbReference>
<reference evidence="2" key="1">
    <citation type="journal article" date="2007" name="Virus Genes">
        <title>Characterisation and partial sequence analysis of two novel cypoviruses isolated from the winter moth Operophtera brumata (Lepidoptera: Geometridae).</title>
        <authorList>
            <person name="Graham R.I."/>
            <person name="Rao S."/>
            <person name="Sait S.M."/>
            <person name="Mertens P.P."/>
            <person name="Hails R.S."/>
            <person name="Possee R.D."/>
        </authorList>
    </citation>
    <scope>NUCLEOTIDE SEQUENCE</scope>
</reference>
<evidence type="ECO:0000259" key="1">
    <source>
        <dbReference type="Pfam" id="PF07693"/>
    </source>
</evidence>
<dbReference type="SUPFAM" id="SSF52540">
    <property type="entry name" value="P-loop containing nucleoside triphosphate hydrolases"/>
    <property type="match status" value="1"/>
</dbReference>
<protein>
    <recommendedName>
        <fullName evidence="1">KAP NTPase domain-containing protein</fullName>
    </recommendedName>
</protein>
<feature type="domain" description="KAP NTPase" evidence="1">
    <location>
        <begin position="343"/>
        <end position="488"/>
    </location>
</feature>
<proteinExistence type="predicted"/>
<evidence type="ECO:0000313" key="2">
    <source>
        <dbReference type="EMBL" id="ABB17216.1"/>
    </source>
</evidence>